<name>A0A9P6Q208_9FUNG</name>
<dbReference type="EMBL" id="JAAAJA010000252">
    <property type="protein sequence ID" value="KAG0257588.1"/>
    <property type="molecule type" value="Genomic_DNA"/>
</dbReference>
<feature type="transmembrane region" description="Helical" evidence="6">
    <location>
        <begin position="197"/>
        <end position="215"/>
    </location>
</feature>
<keyword evidence="8" id="KW-1185">Reference proteome</keyword>
<dbReference type="OrthoDB" id="2156690at2759"/>
<evidence type="ECO:0000256" key="2">
    <source>
        <dbReference type="ARBA" id="ARBA00022692"/>
    </source>
</evidence>
<feature type="compositionally biased region" description="Polar residues" evidence="5">
    <location>
        <begin position="43"/>
        <end position="57"/>
    </location>
</feature>
<feature type="compositionally biased region" description="Polar residues" evidence="5">
    <location>
        <begin position="8"/>
        <end position="23"/>
    </location>
</feature>
<keyword evidence="3 6" id="KW-1133">Transmembrane helix</keyword>
<feature type="compositionally biased region" description="Polar residues" evidence="5">
    <location>
        <begin position="64"/>
        <end position="76"/>
    </location>
</feature>
<sequence>MTRVRLMQQDQASRSNNSTSGYESSQASLSASASTLALPKSIPRQSHSSTTATNSPMSPALHNTRPTQQQQQSYINNYDLPQPNSFTDTGLARPPSMGSPNGRAYSNNVSSTHRSSRNLSPGVDANYNLTQSDLTLDGLSQRWHAYQAMMRKYYAEAPFYRRWTKSKWILLFSTFLLLAYSVAVFVFSLGYLLKMSLVASVCGIVCALVGLVGTFREDRVWLSWYTTLLWPVFALYVSIGYITFRRTKEKLHDRLRAEWTYTYSRDQRLTIQRNLKCCGYLNSNNFGEYDPRCFPMINLPGCVYKYHRFELKLLDICWTAAFSIVPFHLFVMISALLCSNHVDGMLRSARPGLKSFKEEKEE</sequence>
<feature type="compositionally biased region" description="Polar residues" evidence="5">
    <location>
        <begin position="104"/>
        <end position="119"/>
    </location>
</feature>
<dbReference type="Proteomes" id="UP000726737">
    <property type="component" value="Unassembled WGS sequence"/>
</dbReference>
<evidence type="ECO:0008006" key="9">
    <source>
        <dbReference type="Google" id="ProtNLM"/>
    </source>
</evidence>
<keyword evidence="4 6" id="KW-0472">Membrane</keyword>
<evidence type="ECO:0000256" key="6">
    <source>
        <dbReference type="SAM" id="Phobius"/>
    </source>
</evidence>
<evidence type="ECO:0000256" key="5">
    <source>
        <dbReference type="SAM" id="MobiDB-lite"/>
    </source>
</evidence>
<feature type="transmembrane region" description="Helical" evidence="6">
    <location>
        <begin position="168"/>
        <end position="191"/>
    </location>
</feature>
<proteinExistence type="predicted"/>
<protein>
    <recommendedName>
        <fullName evidence="9">Tetraspanin Tsp2</fullName>
    </recommendedName>
</protein>
<dbReference type="InterPro" id="IPR018499">
    <property type="entry name" value="Tetraspanin/Peripherin"/>
</dbReference>
<organism evidence="7 8">
    <name type="scientific">Mortierella polycephala</name>
    <dbReference type="NCBI Taxonomy" id="41804"/>
    <lineage>
        <taxon>Eukaryota</taxon>
        <taxon>Fungi</taxon>
        <taxon>Fungi incertae sedis</taxon>
        <taxon>Mucoromycota</taxon>
        <taxon>Mortierellomycotina</taxon>
        <taxon>Mortierellomycetes</taxon>
        <taxon>Mortierellales</taxon>
        <taxon>Mortierellaceae</taxon>
        <taxon>Mortierella</taxon>
    </lineage>
</organism>
<dbReference type="Pfam" id="PF00335">
    <property type="entry name" value="Tetraspanin"/>
    <property type="match status" value="1"/>
</dbReference>
<feature type="compositionally biased region" description="Low complexity" evidence="5">
    <location>
        <begin position="24"/>
        <end position="38"/>
    </location>
</feature>
<comment type="caution">
    <text evidence="7">The sequence shown here is derived from an EMBL/GenBank/DDBJ whole genome shotgun (WGS) entry which is preliminary data.</text>
</comment>
<keyword evidence="2 6" id="KW-0812">Transmembrane</keyword>
<evidence type="ECO:0000313" key="8">
    <source>
        <dbReference type="Proteomes" id="UP000726737"/>
    </source>
</evidence>
<evidence type="ECO:0000256" key="1">
    <source>
        <dbReference type="ARBA" id="ARBA00004141"/>
    </source>
</evidence>
<evidence type="ECO:0000313" key="7">
    <source>
        <dbReference type="EMBL" id="KAG0257588.1"/>
    </source>
</evidence>
<evidence type="ECO:0000256" key="4">
    <source>
        <dbReference type="ARBA" id="ARBA00023136"/>
    </source>
</evidence>
<feature type="region of interest" description="Disordered" evidence="5">
    <location>
        <begin position="1"/>
        <end position="122"/>
    </location>
</feature>
<dbReference type="AlphaFoldDB" id="A0A9P6Q208"/>
<feature type="transmembrane region" description="Helical" evidence="6">
    <location>
        <begin position="222"/>
        <end position="244"/>
    </location>
</feature>
<dbReference type="GO" id="GO:0016020">
    <property type="term" value="C:membrane"/>
    <property type="evidence" value="ECO:0007669"/>
    <property type="project" value="UniProtKB-SubCell"/>
</dbReference>
<evidence type="ECO:0000256" key="3">
    <source>
        <dbReference type="ARBA" id="ARBA00022989"/>
    </source>
</evidence>
<feature type="transmembrane region" description="Helical" evidence="6">
    <location>
        <begin position="318"/>
        <end position="338"/>
    </location>
</feature>
<gene>
    <name evidence="7" type="ORF">BG011_003868</name>
</gene>
<reference evidence="7" key="1">
    <citation type="journal article" date="2020" name="Fungal Divers.">
        <title>Resolving the Mortierellaceae phylogeny through synthesis of multi-gene phylogenetics and phylogenomics.</title>
        <authorList>
            <person name="Vandepol N."/>
            <person name="Liber J."/>
            <person name="Desiro A."/>
            <person name="Na H."/>
            <person name="Kennedy M."/>
            <person name="Barry K."/>
            <person name="Grigoriev I.V."/>
            <person name="Miller A.N."/>
            <person name="O'Donnell K."/>
            <person name="Stajich J.E."/>
            <person name="Bonito G."/>
        </authorList>
    </citation>
    <scope>NUCLEOTIDE SEQUENCE</scope>
    <source>
        <strain evidence="7">KOD948</strain>
    </source>
</reference>
<comment type="subcellular location">
    <subcellularLocation>
        <location evidence="1">Membrane</location>
        <topology evidence="1">Multi-pass membrane protein</topology>
    </subcellularLocation>
</comment>
<accession>A0A9P6Q208</accession>